<evidence type="ECO:0000313" key="3">
    <source>
        <dbReference type="Proteomes" id="UP001595579"/>
    </source>
</evidence>
<keyword evidence="1" id="KW-0732">Signal</keyword>
<feature type="chain" id="PRO_5045101608" evidence="1">
    <location>
        <begin position="37"/>
        <end position="128"/>
    </location>
</feature>
<feature type="signal peptide" evidence="1">
    <location>
        <begin position="1"/>
        <end position="36"/>
    </location>
</feature>
<gene>
    <name evidence="2" type="ORF">ACFOEV_03530</name>
</gene>
<name>A0ABV7LJY2_9GAMM</name>
<dbReference type="PROSITE" id="PS51257">
    <property type="entry name" value="PROKAR_LIPOPROTEIN"/>
    <property type="match status" value="1"/>
</dbReference>
<keyword evidence="3" id="KW-1185">Reference proteome</keyword>
<reference evidence="3" key="1">
    <citation type="journal article" date="2019" name="Int. J. Syst. Evol. Microbiol.">
        <title>The Global Catalogue of Microorganisms (GCM) 10K type strain sequencing project: providing services to taxonomists for standard genome sequencing and annotation.</title>
        <authorList>
            <consortium name="The Broad Institute Genomics Platform"/>
            <consortium name="The Broad Institute Genome Sequencing Center for Infectious Disease"/>
            <person name="Wu L."/>
            <person name="Ma J."/>
        </authorList>
    </citation>
    <scope>NUCLEOTIDE SEQUENCE [LARGE SCALE GENOMIC DNA]</scope>
    <source>
        <strain evidence="3">CECT 7698</strain>
    </source>
</reference>
<dbReference type="Proteomes" id="UP001595579">
    <property type="component" value="Unassembled WGS sequence"/>
</dbReference>
<evidence type="ECO:0000313" key="2">
    <source>
        <dbReference type="EMBL" id="MFC3282674.1"/>
    </source>
</evidence>
<proteinExistence type="predicted"/>
<organism evidence="2 3">
    <name type="scientific">Litchfieldella rifensis</name>
    <dbReference type="NCBI Taxonomy" id="762643"/>
    <lineage>
        <taxon>Bacteria</taxon>
        <taxon>Pseudomonadati</taxon>
        <taxon>Pseudomonadota</taxon>
        <taxon>Gammaproteobacteria</taxon>
        <taxon>Oceanospirillales</taxon>
        <taxon>Halomonadaceae</taxon>
        <taxon>Litchfieldella</taxon>
    </lineage>
</organism>
<dbReference type="RefSeq" id="WP_386771661.1">
    <property type="nucleotide sequence ID" value="NZ_JBHRUG010000009.1"/>
</dbReference>
<protein>
    <submittedName>
        <fullName evidence="2">Uncharacterized protein</fullName>
    </submittedName>
</protein>
<sequence>MNNHKTYFPGMTLRRRAGLTLGVLGLACLLSPMALAEGNDYPTEARVDYVLGCMAANGQDYLTMQKCSCSIDVIAELMPYDDYEAVKTVLAMQDQRGEIGVLFRTERSMQEDVERFRSVQAEADLRCF</sequence>
<accession>A0ABV7LJY2</accession>
<comment type="caution">
    <text evidence="2">The sequence shown here is derived from an EMBL/GenBank/DDBJ whole genome shotgun (WGS) entry which is preliminary data.</text>
</comment>
<evidence type="ECO:0000256" key="1">
    <source>
        <dbReference type="SAM" id="SignalP"/>
    </source>
</evidence>
<dbReference type="EMBL" id="JBHRUG010000009">
    <property type="protein sequence ID" value="MFC3282674.1"/>
    <property type="molecule type" value="Genomic_DNA"/>
</dbReference>